<sequence>MASNTSASENISSGKETVVGQDYLAKYERDAVCLFSSSCLLVLVASSFVYVDSIVLVARLYSNLIPFVSDVMSSEAEFIEYQVQSTSQEAFAHFAAFCPSLADIDDLTAFLNQFQNGTITILGEVGIVELLGFDDFTGRNNTILSQSLAARSPTTQSSCSTKTCLASARKRLRSPSKLA</sequence>
<evidence type="ECO:0000313" key="3">
    <source>
        <dbReference type="Proteomes" id="UP000182658"/>
    </source>
</evidence>
<gene>
    <name evidence="2" type="ORF">CONLIGDRAFT_704409</name>
</gene>
<dbReference type="AlphaFoldDB" id="A0A1J7J714"/>
<feature type="transmembrane region" description="Helical" evidence="1">
    <location>
        <begin position="31"/>
        <end position="51"/>
    </location>
</feature>
<protein>
    <submittedName>
        <fullName evidence="2">Uncharacterized protein</fullName>
    </submittedName>
</protein>
<dbReference type="Proteomes" id="UP000182658">
    <property type="component" value="Unassembled WGS sequence"/>
</dbReference>
<reference evidence="2 3" key="1">
    <citation type="submission" date="2016-10" db="EMBL/GenBank/DDBJ databases">
        <title>Draft genome sequence of Coniochaeta ligniaria NRRL30616, a lignocellulolytic fungus for bioabatement of inhibitors in plant biomass hydrolysates.</title>
        <authorList>
            <consortium name="DOE Joint Genome Institute"/>
            <person name="Jimenez D.J."/>
            <person name="Hector R.E."/>
            <person name="Riley R."/>
            <person name="Sun H."/>
            <person name="Grigoriev I.V."/>
            <person name="Van Elsas J.D."/>
            <person name="Nichols N.N."/>
        </authorList>
    </citation>
    <scope>NUCLEOTIDE SEQUENCE [LARGE SCALE GENOMIC DNA]</scope>
    <source>
        <strain evidence="2 3">NRRL 30616</strain>
    </source>
</reference>
<dbReference type="EMBL" id="KV875098">
    <property type="protein sequence ID" value="OIW29057.1"/>
    <property type="molecule type" value="Genomic_DNA"/>
</dbReference>
<accession>A0A1J7J714</accession>
<keyword evidence="3" id="KW-1185">Reference proteome</keyword>
<organism evidence="2 3">
    <name type="scientific">Coniochaeta ligniaria NRRL 30616</name>
    <dbReference type="NCBI Taxonomy" id="1408157"/>
    <lineage>
        <taxon>Eukaryota</taxon>
        <taxon>Fungi</taxon>
        <taxon>Dikarya</taxon>
        <taxon>Ascomycota</taxon>
        <taxon>Pezizomycotina</taxon>
        <taxon>Sordariomycetes</taxon>
        <taxon>Sordariomycetidae</taxon>
        <taxon>Coniochaetales</taxon>
        <taxon>Coniochaetaceae</taxon>
        <taxon>Coniochaeta</taxon>
    </lineage>
</organism>
<dbReference type="InParanoid" id="A0A1J7J714"/>
<evidence type="ECO:0000256" key="1">
    <source>
        <dbReference type="SAM" id="Phobius"/>
    </source>
</evidence>
<keyword evidence="1" id="KW-0472">Membrane</keyword>
<proteinExistence type="predicted"/>
<name>A0A1J7J714_9PEZI</name>
<keyword evidence="1" id="KW-1133">Transmembrane helix</keyword>
<evidence type="ECO:0000313" key="2">
    <source>
        <dbReference type="EMBL" id="OIW29057.1"/>
    </source>
</evidence>
<keyword evidence="1" id="KW-0812">Transmembrane</keyword>